<dbReference type="EMBL" id="PJAI02000015">
    <property type="protein sequence ID" value="TYK64963.1"/>
    <property type="molecule type" value="Genomic_DNA"/>
</dbReference>
<organism evidence="1 2">
    <name type="scientific">Colwellia echini</name>
    <dbReference type="NCBI Taxonomy" id="1982103"/>
    <lineage>
        <taxon>Bacteria</taxon>
        <taxon>Pseudomonadati</taxon>
        <taxon>Pseudomonadota</taxon>
        <taxon>Gammaproteobacteria</taxon>
        <taxon>Alteromonadales</taxon>
        <taxon>Colwelliaceae</taxon>
        <taxon>Colwellia</taxon>
    </lineage>
</organism>
<proteinExistence type="predicted"/>
<keyword evidence="2" id="KW-1185">Reference proteome</keyword>
<accession>A0ABY3MUS7</accession>
<name>A0ABY3MUS7_9GAMM</name>
<evidence type="ECO:0008006" key="3">
    <source>
        <dbReference type="Google" id="ProtNLM"/>
    </source>
</evidence>
<reference evidence="1 2" key="1">
    <citation type="submission" date="2019-08" db="EMBL/GenBank/DDBJ databases">
        <title>Microbe sample from Colwellia echini.</title>
        <authorList>
            <person name="Christiansen L."/>
            <person name="Pathiraja D."/>
            <person name="Schultz-Johansen M."/>
            <person name="Choi I.-G."/>
            <person name="Stougaard P."/>
        </authorList>
    </citation>
    <scope>NUCLEOTIDE SEQUENCE [LARGE SCALE GENOMIC DNA]</scope>
    <source>
        <strain evidence="1 2">A3</strain>
    </source>
</reference>
<comment type="caution">
    <text evidence="1">The sequence shown here is derived from an EMBL/GenBank/DDBJ whole genome shotgun (WGS) entry which is preliminary data.</text>
</comment>
<gene>
    <name evidence="1" type="ORF">CWS31_012610</name>
</gene>
<dbReference type="RefSeq" id="WP_148747765.1">
    <property type="nucleotide sequence ID" value="NZ_PJAI02000015.1"/>
</dbReference>
<evidence type="ECO:0000313" key="2">
    <source>
        <dbReference type="Proteomes" id="UP000815846"/>
    </source>
</evidence>
<dbReference type="Proteomes" id="UP000815846">
    <property type="component" value="Unassembled WGS sequence"/>
</dbReference>
<sequence length="148" mass="17543">MTNTKHKFYRKTEDNRTKLSFEITAERFIEDFSQLNKKSYFLFSHLSSKKVTTFEQGTLYLKNSHLHFNQAFWHQGKLVLKDTSGIINNQKFNAPEIRFNKTKMDVIAKKITLKSKNKISRKLNFQQTVEPITYPYQKVSFFSPPQIP</sequence>
<protein>
    <recommendedName>
        <fullName evidence="3">LPS export ABC transporter periplasmic protein LptC</fullName>
    </recommendedName>
</protein>
<evidence type="ECO:0000313" key="1">
    <source>
        <dbReference type="EMBL" id="TYK64963.1"/>
    </source>
</evidence>